<organism evidence="1">
    <name type="scientific">Arundo donax</name>
    <name type="common">Giant reed</name>
    <name type="synonym">Donax arundinaceus</name>
    <dbReference type="NCBI Taxonomy" id="35708"/>
    <lineage>
        <taxon>Eukaryota</taxon>
        <taxon>Viridiplantae</taxon>
        <taxon>Streptophyta</taxon>
        <taxon>Embryophyta</taxon>
        <taxon>Tracheophyta</taxon>
        <taxon>Spermatophyta</taxon>
        <taxon>Magnoliopsida</taxon>
        <taxon>Liliopsida</taxon>
        <taxon>Poales</taxon>
        <taxon>Poaceae</taxon>
        <taxon>PACMAD clade</taxon>
        <taxon>Arundinoideae</taxon>
        <taxon>Arundineae</taxon>
        <taxon>Arundo</taxon>
    </lineage>
</organism>
<sequence length="42" mass="4945">MDWDAGCRSVNINKLLSLHCLVNCKMQIYFLFYPLSISCKLY</sequence>
<reference evidence="1" key="1">
    <citation type="submission" date="2014-09" db="EMBL/GenBank/DDBJ databases">
        <authorList>
            <person name="Magalhaes I.L.F."/>
            <person name="Oliveira U."/>
            <person name="Santos F.R."/>
            <person name="Vidigal T.H.D.A."/>
            <person name="Brescovit A.D."/>
            <person name="Santos A.J."/>
        </authorList>
    </citation>
    <scope>NUCLEOTIDE SEQUENCE</scope>
    <source>
        <tissue evidence="1">Shoot tissue taken approximately 20 cm above the soil surface</tissue>
    </source>
</reference>
<name>A0A0A8YLC5_ARUDO</name>
<dbReference type="EMBL" id="GBRH01270549">
    <property type="protein sequence ID" value="JAD27346.1"/>
    <property type="molecule type" value="Transcribed_RNA"/>
</dbReference>
<accession>A0A0A8YLC5</accession>
<protein>
    <submittedName>
        <fullName evidence="1">Uncharacterized protein</fullName>
    </submittedName>
</protein>
<reference evidence="1" key="2">
    <citation type="journal article" date="2015" name="Data Brief">
        <title>Shoot transcriptome of the giant reed, Arundo donax.</title>
        <authorList>
            <person name="Barrero R.A."/>
            <person name="Guerrero F.D."/>
            <person name="Moolhuijzen P."/>
            <person name="Goolsby J.A."/>
            <person name="Tidwell J."/>
            <person name="Bellgard S.E."/>
            <person name="Bellgard M.I."/>
        </authorList>
    </citation>
    <scope>NUCLEOTIDE SEQUENCE</scope>
    <source>
        <tissue evidence="1">Shoot tissue taken approximately 20 cm above the soil surface</tissue>
    </source>
</reference>
<dbReference type="AlphaFoldDB" id="A0A0A8YLC5"/>
<proteinExistence type="predicted"/>
<evidence type="ECO:0000313" key="1">
    <source>
        <dbReference type="EMBL" id="JAD27346.1"/>
    </source>
</evidence>